<dbReference type="PANTHER" id="PTHR33223:SF10">
    <property type="entry name" value="AMINOTRANSFERASE-LIKE PLANT MOBILE DOMAIN-CONTAINING PROTEIN"/>
    <property type="match status" value="1"/>
</dbReference>
<feature type="domain" description="Retrotransposon gag" evidence="2">
    <location>
        <begin position="242"/>
        <end position="333"/>
    </location>
</feature>
<evidence type="ECO:0000256" key="1">
    <source>
        <dbReference type="SAM" id="MobiDB-lite"/>
    </source>
</evidence>
<protein>
    <recommendedName>
        <fullName evidence="2">Retrotransposon gag domain-containing protein</fullName>
    </recommendedName>
</protein>
<dbReference type="Pfam" id="PF03732">
    <property type="entry name" value="Retrotrans_gag"/>
    <property type="match status" value="1"/>
</dbReference>
<evidence type="ECO:0000259" key="2">
    <source>
        <dbReference type="Pfam" id="PF03732"/>
    </source>
</evidence>
<reference evidence="3" key="1">
    <citation type="submission" date="2020-06" db="EMBL/GenBank/DDBJ databases">
        <authorList>
            <person name="Li T."/>
            <person name="Hu X."/>
            <person name="Zhang T."/>
            <person name="Song X."/>
            <person name="Zhang H."/>
            <person name="Dai N."/>
            <person name="Sheng W."/>
            <person name="Hou X."/>
            <person name="Wei L."/>
        </authorList>
    </citation>
    <scope>NUCLEOTIDE SEQUENCE</scope>
    <source>
        <strain evidence="3">G02</strain>
        <tissue evidence="3">Leaf</tissue>
    </source>
</reference>
<feature type="region of interest" description="Disordered" evidence="1">
    <location>
        <begin position="82"/>
        <end position="184"/>
    </location>
</feature>
<feature type="region of interest" description="Disordered" evidence="1">
    <location>
        <begin position="370"/>
        <end position="394"/>
    </location>
</feature>
<comment type="caution">
    <text evidence="3">The sequence shown here is derived from an EMBL/GenBank/DDBJ whole genome shotgun (WGS) entry which is preliminary data.</text>
</comment>
<dbReference type="PANTHER" id="PTHR33223">
    <property type="entry name" value="CCHC-TYPE DOMAIN-CONTAINING PROTEIN"/>
    <property type="match status" value="1"/>
</dbReference>
<feature type="compositionally biased region" description="Polar residues" evidence="1">
    <location>
        <begin position="164"/>
        <end position="176"/>
    </location>
</feature>
<proteinExistence type="predicted"/>
<feature type="compositionally biased region" description="Acidic residues" evidence="1">
    <location>
        <begin position="12"/>
        <end position="22"/>
    </location>
</feature>
<dbReference type="AlphaFoldDB" id="A0AAW2LMF0"/>
<accession>A0AAW2LMF0</accession>
<feature type="compositionally biased region" description="Basic and acidic residues" evidence="1">
    <location>
        <begin position="137"/>
        <end position="163"/>
    </location>
</feature>
<sequence>MQTRSKARDLELNDEIMQEGEPGEVVRRPNQRGEQANPEREGVNAPPAASHPPLISLTPEALQRMIEDASARAAERAIDRFLANLPRERSPLHSPRRGGGTPSAPEDNESRENGPQDVSVEEGYSRQASPPIAPPQRRRENGEHAERAGRRMEGAASSRRENVSRQQNDSHQQGDTHNPLPLTVAPARKSPFSMQIIAEALPQGIRIPSLAEYDGTGDPEDHLEKFLAKADLLDKSDAGYCKIFRTTLSGKAMTWFNQLPSHTIENFEQLSQRFLHHFSINKRYPKTASYLFTIVQQEHEGLRDYVQRFSEAVLEVPHLNHELLASILQQGLRRGRFRESIAGKPPTTLDELLKRAAKYIRIEEALKPKEEVNNKRKNREGERKDPRRERLADGQRHMLPDGFIKYTPLKAPRAEILMVAEQQGIVQWPRKMKDNPKRLKSDRYCRFHKDRGHSTEDCYHLKNEIRKLIQEDI</sequence>
<gene>
    <name evidence="3" type="ORF">Sradi_5226200</name>
</gene>
<organism evidence="3">
    <name type="scientific">Sesamum radiatum</name>
    <name type="common">Black benniseed</name>
    <dbReference type="NCBI Taxonomy" id="300843"/>
    <lineage>
        <taxon>Eukaryota</taxon>
        <taxon>Viridiplantae</taxon>
        <taxon>Streptophyta</taxon>
        <taxon>Embryophyta</taxon>
        <taxon>Tracheophyta</taxon>
        <taxon>Spermatophyta</taxon>
        <taxon>Magnoliopsida</taxon>
        <taxon>eudicotyledons</taxon>
        <taxon>Gunneridae</taxon>
        <taxon>Pentapetalae</taxon>
        <taxon>asterids</taxon>
        <taxon>lamiids</taxon>
        <taxon>Lamiales</taxon>
        <taxon>Pedaliaceae</taxon>
        <taxon>Sesamum</taxon>
    </lineage>
</organism>
<feature type="compositionally biased region" description="Basic and acidic residues" evidence="1">
    <location>
        <begin position="1"/>
        <end position="11"/>
    </location>
</feature>
<dbReference type="InterPro" id="IPR005162">
    <property type="entry name" value="Retrotrans_gag_dom"/>
</dbReference>
<evidence type="ECO:0000313" key="3">
    <source>
        <dbReference type="EMBL" id="KAL0319647.1"/>
    </source>
</evidence>
<dbReference type="EMBL" id="JACGWJ010000024">
    <property type="protein sequence ID" value="KAL0319647.1"/>
    <property type="molecule type" value="Genomic_DNA"/>
</dbReference>
<feature type="region of interest" description="Disordered" evidence="1">
    <location>
        <begin position="1"/>
        <end position="57"/>
    </location>
</feature>
<reference evidence="3" key="2">
    <citation type="journal article" date="2024" name="Plant">
        <title>Genomic evolution and insights into agronomic trait innovations of Sesamum species.</title>
        <authorList>
            <person name="Miao H."/>
            <person name="Wang L."/>
            <person name="Qu L."/>
            <person name="Liu H."/>
            <person name="Sun Y."/>
            <person name="Le M."/>
            <person name="Wang Q."/>
            <person name="Wei S."/>
            <person name="Zheng Y."/>
            <person name="Lin W."/>
            <person name="Duan Y."/>
            <person name="Cao H."/>
            <person name="Xiong S."/>
            <person name="Wang X."/>
            <person name="Wei L."/>
            <person name="Li C."/>
            <person name="Ma Q."/>
            <person name="Ju M."/>
            <person name="Zhao R."/>
            <person name="Li G."/>
            <person name="Mu C."/>
            <person name="Tian Q."/>
            <person name="Mei H."/>
            <person name="Zhang T."/>
            <person name="Gao T."/>
            <person name="Zhang H."/>
        </authorList>
    </citation>
    <scope>NUCLEOTIDE SEQUENCE</scope>
    <source>
        <strain evidence="3">G02</strain>
    </source>
</reference>
<name>A0AAW2LMF0_SESRA</name>